<proteinExistence type="predicted"/>
<gene>
    <name evidence="2" type="ORF">BG844_16925</name>
</gene>
<protein>
    <submittedName>
        <fullName evidence="2">Uncharacterized protein</fullName>
    </submittedName>
</protein>
<dbReference type="RefSeq" id="WP_071806301.1">
    <property type="nucleotide sequence ID" value="NZ_MEIA01000171.1"/>
</dbReference>
<evidence type="ECO:0000313" key="3">
    <source>
        <dbReference type="Proteomes" id="UP000182486"/>
    </source>
</evidence>
<reference evidence="2 3" key="1">
    <citation type="submission" date="2016-09" db="EMBL/GenBank/DDBJ databases">
        <title>Couchioplanes caeruleus draft genome sequence.</title>
        <authorList>
            <person name="Sheehan J."/>
            <person name="Caffrey P."/>
        </authorList>
    </citation>
    <scope>NUCLEOTIDE SEQUENCE [LARGE SCALE GENOMIC DNA]</scope>
    <source>
        <strain evidence="2 3">DSM 43634</strain>
    </source>
</reference>
<dbReference type="Proteomes" id="UP000182486">
    <property type="component" value="Unassembled WGS sequence"/>
</dbReference>
<keyword evidence="3" id="KW-1185">Reference proteome</keyword>
<comment type="caution">
    <text evidence="2">The sequence shown here is derived from an EMBL/GenBank/DDBJ whole genome shotgun (WGS) entry which is preliminary data.</text>
</comment>
<dbReference type="EMBL" id="MEIA01000171">
    <property type="protein sequence ID" value="OJF13119.1"/>
    <property type="molecule type" value="Genomic_DNA"/>
</dbReference>
<name>A0A1K0FJS4_9ACTN</name>
<dbReference type="AlphaFoldDB" id="A0A1K0FJS4"/>
<evidence type="ECO:0000313" key="2">
    <source>
        <dbReference type="EMBL" id="OJF13119.1"/>
    </source>
</evidence>
<sequence length="76" mass="8226">MNKLRVPAGSRTIPVGTDVEAALLEDEKAQPGLQCRRGWEAKSDPWAPPSREQVKGGLSEKPELSLSVALDPNSME</sequence>
<organism evidence="2 3">
    <name type="scientific">Couchioplanes caeruleus subsp. caeruleus</name>
    <dbReference type="NCBI Taxonomy" id="56427"/>
    <lineage>
        <taxon>Bacteria</taxon>
        <taxon>Bacillati</taxon>
        <taxon>Actinomycetota</taxon>
        <taxon>Actinomycetes</taxon>
        <taxon>Micromonosporales</taxon>
        <taxon>Micromonosporaceae</taxon>
        <taxon>Couchioplanes</taxon>
    </lineage>
</organism>
<feature type="region of interest" description="Disordered" evidence="1">
    <location>
        <begin position="38"/>
        <end position="76"/>
    </location>
</feature>
<accession>A0A1K0FJS4</accession>
<feature type="compositionally biased region" description="Basic and acidic residues" evidence="1">
    <location>
        <begin position="52"/>
        <end position="63"/>
    </location>
</feature>
<evidence type="ECO:0000256" key="1">
    <source>
        <dbReference type="SAM" id="MobiDB-lite"/>
    </source>
</evidence>